<keyword evidence="4" id="KW-1185">Reference proteome</keyword>
<feature type="compositionally biased region" description="Low complexity" evidence="1">
    <location>
        <begin position="268"/>
        <end position="296"/>
    </location>
</feature>
<dbReference type="Pfam" id="PF07223">
    <property type="entry name" value="DUF1421"/>
    <property type="match status" value="1"/>
</dbReference>
<accession>A0ABC8J929</accession>
<organism evidence="3 4">
    <name type="scientific">Eruca vesicaria subsp. sativa</name>
    <name type="common">Garden rocket</name>
    <name type="synonym">Eruca sativa</name>
    <dbReference type="NCBI Taxonomy" id="29727"/>
    <lineage>
        <taxon>Eukaryota</taxon>
        <taxon>Viridiplantae</taxon>
        <taxon>Streptophyta</taxon>
        <taxon>Embryophyta</taxon>
        <taxon>Tracheophyta</taxon>
        <taxon>Spermatophyta</taxon>
        <taxon>Magnoliopsida</taxon>
        <taxon>eudicotyledons</taxon>
        <taxon>Gunneridae</taxon>
        <taxon>Pentapetalae</taxon>
        <taxon>rosids</taxon>
        <taxon>malvids</taxon>
        <taxon>Brassicales</taxon>
        <taxon>Brassicaceae</taxon>
        <taxon>Brassiceae</taxon>
        <taxon>Eruca</taxon>
    </lineage>
</organism>
<feature type="compositionally biased region" description="Low complexity" evidence="1">
    <location>
        <begin position="391"/>
        <end position="401"/>
    </location>
</feature>
<feature type="compositionally biased region" description="Polar residues" evidence="1">
    <location>
        <begin position="305"/>
        <end position="333"/>
    </location>
</feature>
<feature type="compositionally biased region" description="Basic and acidic residues" evidence="1">
    <location>
        <begin position="181"/>
        <end position="200"/>
    </location>
</feature>
<feature type="domain" description="DUF1421" evidence="2">
    <location>
        <begin position="431"/>
        <end position="474"/>
    </location>
</feature>
<protein>
    <recommendedName>
        <fullName evidence="2">DUF1421 domain-containing protein</fullName>
    </recommendedName>
</protein>
<dbReference type="InterPro" id="IPR010820">
    <property type="entry name" value="DUF1421"/>
</dbReference>
<evidence type="ECO:0000313" key="3">
    <source>
        <dbReference type="EMBL" id="CAH8318312.1"/>
    </source>
</evidence>
<reference evidence="3 4" key="1">
    <citation type="submission" date="2022-03" db="EMBL/GenBank/DDBJ databases">
        <authorList>
            <person name="Macdonald S."/>
            <person name="Ahmed S."/>
            <person name="Newling K."/>
        </authorList>
    </citation>
    <scope>NUCLEOTIDE SEQUENCE [LARGE SCALE GENOMIC DNA]</scope>
</reference>
<dbReference type="Proteomes" id="UP001642260">
    <property type="component" value="Unassembled WGS sequence"/>
</dbReference>
<feature type="region of interest" description="Disordered" evidence="1">
    <location>
        <begin position="26"/>
        <end position="75"/>
    </location>
</feature>
<dbReference type="EMBL" id="CAKOAT010086265">
    <property type="protein sequence ID" value="CAH8318312.1"/>
    <property type="molecule type" value="Genomic_DNA"/>
</dbReference>
<feature type="compositionally biased region" description="Polar residues" evidence="1">
    <location>
        <begin position="61"/>
        <end position="75"/>
    </location>
</feature>
<feature type="compositionally biased region" description="Pro residues" evidence="1">
    <location>
        <begin position="243"/>
        <end position="267"/>
    </location>
</feature>
<proteinExistence type="predicted"/>
<dbReference type="AlphaFoldDB" id="A0ABC8J929"/>
<comment type="caution">
    <text evidence="3">The sequence shown here is derived from an EMBL/GenBank/DDBJ whole genome shotgun (WGS) entry which is preliminary data.</text>
</comment>
<name>A0ABC8J929_ERUVS</name>
<evidence type="ECO:0000259" key="2">
    <source>
        <dbReference type="Pfam" id="PF07223"/>
    </source>
</evidence>
<dbReference type="PANTHER" id="PTHR31805">
    <property type="entry name" value="RECEPTOR-LIKE KINASE, PUTATIVE (DUF1421)-RELATED"/>
    <property type="match status" value="1"/>
</dbReference>
<feature type="region of interest" description="Disordered" evidence="1">
    <location>
        <begin position="234"/>
        <end position="428"/>
    </location>
</feature>
<evidence type="ECO:0000256" key="1">
    <source>
        <dbReference type="SAM" id="MobiDB-lite"/>
    </source>
</evidence>
<feature type="compositionally biased region" description="Polar residues" evidence="1">
    <location>
        <begin position="26"/>
        <end position="48"/>
    </location>
</feature>
<gene>
    <name evidence="3" type="ORF">ERUC_LOCUS8198</name>
</gene>
<sequence>MASDRVNSGSKGFDFGSDDILCSYDDFTNQDESNGSNSDHAIASTNSNKEFHKTRMARSSVFPTSSYSPPEDSLSQEINATVERTMKKYSDNMMRFLEGISSRLSQLELYCYNLDKTIGEMRSDLSRDNEEADVKLRSIDKHLQEVHRSVQILRDKQELADTQKELARLQLVPKDSSSSSHGEERVATPVPEPKKSENTSDAHNNQLALALPHQIAPQPPVHPQQQQQQYYMPPTTQLHNTPAPAPPSQPQAPPAPAQFMPQPPAPSHPSSAQTQSFPQYQQNWPPQPQGRPQSSGAYPTYSLAPPSNQSPVEPLPSSMQMQSPYAGPPQQSMQAYGYGAPPPPPQAPQQTKMSYNPQTGDGYLPSGPPPPGYANTMYEGGRMQYPPPQPHHQQQAHYMQGPQGGGGYAPQQHQAGGGNSGTPPPVLRSKYGELIEKLVSMGFRGDHVMAVIQRMEESGQAIDFNALLDRLSGQSSGGPPRGW</sequence>
<dbReference type="PANTHER" id="PTHR31805:SF16">
    <property type="entry name" value="FORMIN-LIKE PROTEIN (DUF1421)"/>
    <property type="match status" value="1"/>
</dbReference>
<evidence type="ECO:0000313" key="4">
    <source>
        <dbReference type="Proteomes" id="UP001642260"/>
    </source>
</evidence>
<feature type="region of interest" description="Disordered" evidence="1">
    <location>
        <begin position="170"/>
        <end position="201"/>
    </location>
</feature>